<organism evidence="3 4">
    <name type="scientific">Symbiodinium pilosum</name>
    <name type="common">Dinoflagellate</name>
    <dbReference type="NCBI Taxonomy" id="2952"/>
    <lineage>
        <taxon>Eukaryota</taxon>
        <taxon>Sar</taxon>
        <taxon>Alveolata</taxon>
        <taxon>Dinophyceae</taxon>
        <taxon>Suessiales</taxon>
        <taxon>Symbiodiniaceae</taxon>
        <taxon>Symbiodinium</taxon>
    </lineage>
</organism>
<feature type="compositionally biased region" description="Polar residues" evidence="1">
    <location>
        <begin position="209"/>
        <end position="222"/>
    </location>
</feature>
<keyword evidence="4" id="KW-1185">Reference proteome</keyword>
<evidence type="ECO:0000313" key="3">
    <source>
        <dbReference type="EMBL" id="CAE7295450.1"/>
    </source>
</evidence>
<proteinExistence type="predicted"/>
<protein>
    <recommendedName>
        <fullName evidence="2">EF-hand domain-containing protein</fullName>
    </recommendedName>
</protein>
<feature type="region of interest" description="Disordered" evidence="1">
    <location>
        <begin position="183"/>
        <end position="225"/>
    </location>
</feature>
<reference evidence="3" key="1">
    <citation type="submission" date="2021-02" db="EMBL/GenBank/DDBJ databases">
        <authorList>
            <person name="Dougan E. K."/>
            <person name="Rhodes N."/>
            <person name="Thang M."/>
            <person name="Chan C."/>
        </authorList>
    </citation>
    <scope>NUCLEOTIDE SEQUENCE</scope>
</reference>
<evidence type="ECO:0000313" key="4">
    <source>
        <dbReference type="Proteomes" id="UP000649617"/>
    </source>
</evidence>
<feature type="domain" description="EF-hand" evidence="2">
    <location>
        <begin position="23"/>
        <end position="58"/>
    </location>
</feature>
<evidence type="ECO:0000256" key="1">
    <source>
        <dbReference type="SAM" id="MobiDB-lite"/>
    </source>
</evidence>
<name>A0A812NMN5_SYMPI</name>
<dbReference type="InterPro" id="IPR002048">
    <property type="entry name" value="EF_hand_dom"/>
</dbReference>
<evidence type="ECO:0000259" key="2">
    <source>
        <dbReference type="PROSITE" id="PS50222"/>
    </source>
</evidence>
<sequence>MNLEALDPEHAAYLEAFSLWCLRTRGGPAEVFREIDLEGTGTVSQSEFVHGLTALGFFDDESVPEGIGTEELLVKNLYPLIVTGHCISIDDLLFLEKDKVKRAKIIRQLQRIRDQGIEAGPEPLRNEGQRMLFKLSMSTTQLGGKHWKGVKSKVARGVGSMPGSPNFRPNLTWIEHISLARAPKAREMPGRPLSRSSPSLPRLPARASTSPSGPQKSRNSSVMLDPLPAPLTVPMLPLSELPLLFTDGTQRKGAMRHRRSPALAKSVSFSETKLNKRRVEMLAAVAVQAWSQNSDLKPLKSDAFLDQCLLTGLMDVGPEELDTDGPMFDPLGLDEEEEVFEKGLFDLSINNGRLALLAAAARSGDEPEDDVDEEELLMSLWYLKKRRGYHSFPTRVKALQDQL</sequence>
<dbReference type="Proteomes" id="UP000649617">
    <property type="component" value="Unassembled WGS sequence"/>
</dbReference>
<dbReference type="OrthoDB" id="439465at2759"/>
<dbReference type="PROSITE" id="PS50222">
    <property type="entry name" value="EF_HAND_2"/>
    <property type="match status" value="1"/>
</dbReference>
<comment type="caution">
    <text evidence="3">The sequence shown here is derived from an EMBL/GenBank/DDBJ whole genome shotgun (WGS) entry which is preliminary data.</text>
</comment>
<gene>
    <name evidence="3" type="ORF">SPIL2461_LOCUS6650</name>
</gene>
<feature type="compositionally biased region" description="Low complexity" evidence="1">
    <location>
        <begin position="191"/>
        <end position="208"/>
    </location>
</feature>
<dbReference type="GO" id="GO:0005509">
    <property type="term" value="F:calcium ion binding"/>
    <property type="evidence" value="ECO:0007669"/>
    <property type="project" value="InterPro"/>
</dbReference>
<accession>A0A812NMN5</accession>
<dbReference type="AlphaFoldDB" id="A0A812NMN5"/>
<dbReference type="EMBL" id="CAJNIZ010010169">
    <property type="protein sequence ID" value="CAE7295450.1"/>
    <property type="molecule type" value="Genomic_DNA"/>
</dbReference>